<sequence length="213" mass="23323">MTIRVVLVDDHPLYRYGARFAIEDAEDLVIVGEASTGEEALQVVREKQVDVVLMDIQLPDRSGLEVTRAITGDAGPRVIVVSVNEDDDSIVSALRAGAHGYLVKGVSRDELLWAIRTVAAGGAVFGPSIADRLSNYFSAVHELPSRAAFPTLTNRERQVLDLIARGCSNRRIARQLVVSEKTVRNHITRVFTKLQVSDREMAMVRARDAGMGA</sequence>
<dbReference type="SMART" id="SM00421">
    <property type="entry name" value="HTH_LUXR"/>
    <property type="match status" value="1"/>
</dbReference>
<evidence type="ECO:0000256" key="3">
    <source>
        <dbReference type="ARBA" id="ARBA00023125"/>
    </source>
</evidence>
<evidence type="ECO:0000256" key="2">
    <source>
        <dbReference type="ARBA" id="ARBA00023015"/>
    </source>
</evidence>
<dbReference type="SMART" id="SM00448">
    <property type="entry name" value="REC"/>
    <property type="match status" value="1"/>
</dbReference>
<dbReference type="InterPro" id="IPR000792">
    <property type="entry name" value="Tscrpt_reg_LuxR_C"/>
</dbReference>
<dbReference type="CDD" id="cd06170">
    <property type="entry name" value="LuxR_C_like"/>
    <property type="match status" value="1"/>
</dbReference>
<keyword evidence="9" id="KW-1185">Reference proteome</keyword>
<dbReference type="InterPro" id="IPR039420">
    <property type="entry name" value="WalR-like"/>
</dbReference>
<evidence type="ECO:0000256" key="4">
    <source>
        <dbReference type="ARBA" id="ARBA00023163"/>
    </source>
</evidence>
<dbReference type="InterPro" id="IPR058245">
    <property type="entry name" value="NreC/VraR/RcsB-like_REC"/>
</dbReference>
<keyword evidence="3 8" id="KW-0238">DNA-binding</keyword>
<organism evidence="8 9">
    <name type="scientific">Amycolatopsis magusensis</name>
    <dbReference type="NCBI Taxonomy" id="882444"/>
    <lineage>
        <taxon>Bacteria</taxon>
        <taxon>Bacillati</taxon>
        <taxon>Actinomycetota</taxon>
        <taxon>Actinomycetes</taxon>
        <taxon>Pseudonocardiales</taxon>
        <taxon>Pseudonocardiaceae</taxon>
        <taxon>Amycolatopsis</taxon>
    </lineage>
</organism>
<dbReference type="Gene3D" id="3.40.50.2300">
    <property type="match status" value="1"/>
</dbReference>
<evidence type="ECO:0000259" key="6">
    <source>
        <dbReference type="PROSITE" id="PS50043"/>
    </source>
</evidence>
<evidence type="ECO:0000256" key="5">
    <source>
        <dbReference type="PROSITE-ProRule" id="PRU00169"/>
    </source>
</evidence>
<proteinExistence type="predicted"/>
<dbReference type="RefSeq" id="WP_209665130.1">
    <property type="nucleotide sequence ID" value="NZ_JAGGMS010000001.1"/>
</dbReference>
<evidence type="ECO:0000256" key="1">
    <source>
        <dbReference type="ARBA" id="ARBA00022553"/>
    </source>
</evidence>
<evidence type="ECO:0000313" key="8">
    <source>
        <dbReference type="EMBL" id="MBP2181751.1"/>
    </source>
</evidence>
<comment type="caution">
    <text evidence="8">The sequence shown here is derived from an EMBL/GenBank/DDBJ whole genome shotgun (WGS) entry which is preliminary data.</text>
</comment>
<accession>A0ABS4PT25</accession>
<evidence type="ECO:0000259" key="7">
    <source>
        <dbReference type="PROSITE" id="PS50110"/>
    </source>
</evidence>
<gene>
    <name evidence="8" type="ORF">JOM49_003277</name>
</gene>
<dbReference type="Proteomes" id="UP000741013">
    <property type="component" value="Unassembled WGS sequence"/>
</dbReference>
<name>A0ABS4PT25_9PSEU</name>
<dbReference type="InterPro" id="IPR016032">
    <property type="entry name" value="Sig_transdc_resp-reg_C-effctor"/>
</dbReference>
<dbReference type="SUPFAM" id="SSF46894">
    <property type="entry name" value="C-terminal effector domain of the bipartite response regulators"/>
    <property type="match status" value="1"/>
</dbReference>
<dbReference type="SUPFAM" id="SSF52172">
    <property type="entry name" value="CheY-like"/>
    <property type="match status" value="1"/>
</dbReference>
<dbReference type="CDD" id="cd17535">
    <property type="entry name" value="REC_NarL-like"/>
    <property type="match status" value="1"/>
</dbReference>
<dbReference type="PANTHER" id="PTHR43214:SF24">
    <property type="entry name" value="TRANSCRIPTIONAL REGULATORY PROTEIN NARL-RELATED"/>
    <property type="match status" value="1"/>
</dbReference>
<dbReference type="PROSITE" id="PS50043">
    <property type="entry name" value="HTH_LUXR_2"/>
    <property type="match status" value="1"/>
</dbReference>
<dbReference type="PROSITE" id="PS50110">
    <property type="entry name" value="RESPONSE_REGULATORY"/>
    <property type="match status" value="1"/>
</dbReference>
<keyword evidence="4" id="KW-0804">Transcription</keyword>
<evidence type="ECO:0000313" key="9">
    <source>
        <dbReference type="Proteomes" id="UP000741013"/>
    </source>
</evidence>
<dbReference type="Pfam" id="PF00072">
    <property type="entry name" value="Response_reg"/>
    <property type="match status" value="1"/>
</dbReference>
<feature type="domain" description="HTH luxR-type" evidence="6">
    <location>
        <begin position="145"/>
        <end position="210"/>
    </location>
</feature>
<dbReference type="InterPro" id="IPR001789">
    <property type="entry name" value="Sig_transdc_resp-reg_receiver"/>
</dbReference>
<protein>
    <submittedName>
        <fullName evidence="8">DNA-binding NarL/FixJ family response regulator</fullName>
    </submittedName>
</protein>
<dbReference type="PROSITE" id="PS00622">
    <property type="entry name" value="HTH_LUXR_1"/>
    <property type="match status" value="1"/>
</dbReference>
<feature type="domain" description="Response regulatory" evidence="7">
    <location>
        <begin position="4"/>
        <end position="119"/>
    </location>
</feature>
<dbReference type="GO" id="GO:0003677">
    <property type="term" value="F:DNA binding"/>
    <property type="evidence" value="ECO:0007669"/>
    <property type="project" value="UniProtKB-KW"/>
</dbReference>
<dbReference type="InterPro" id="IPR011006">
    <property type="entry name" value="CheY-like_superfamily"/>
</dbReference>
<dbReference type="PANTHER" id="PTHR43214">
    <property type="entry name" value="TWO-COMPONENT RESPONSE REGULATOR"/>
    <property type="match status" value="1"/>
</dbReference>
<reference evidence="8 9" key="1">
    <citation type="submission" date="2021-03" db="EMBL/GenBank/DDBJ databases">
        <title>Sequencing the genomes of 1000 actinobacteria strains.</title>
        <authorList>
            <person name="Klenk H.-P."/>
        </authorList>
    </citation>
    <scope>NUCLEOTIDE SEQUENCE [LARGE SCALE GENOMIC DNA]</scope>
    <source>
        <strain evidence="8 9">DSM 45510</strain>
    </source>
</reference>
<feature type="modified residue" description="4-aspartylphosphate" evidence="5">
    <location>
        <position position="55"/>
    </location>
</feature>
<dbReference type="Pfam" id="PF00196">
    <property type="entry name" value="GerE"/>
    <property type="match status" value="1"/>
</dbReference>
<dbReference type="EMBL" id="JAGGMS010000001">
    <property type="protein sequence ID" value="MBP2181751.1"/>
    <property type="molecule type" value="Genomic_DNA"/>
</dbReference>
<keyword evidence="1 5" id="KW-0597">Phosphoprotein</keyword>
<keyword evidence="2" id="KW-0805">Transcription regulation</keyword>
<dbReference type="PRINTS" id="PR00038">
    <property type="entry name" value="HTHLUXR"/>
</dbReference>